<name>A0A382NB42_9ZZZZ</name>
<dbReference type="InterPro" id="IPR034660">
    <property type="entry name" value="DinB/YfiT-like"/>
</dbReference>
<dbReference type="Gene3D" id="1.20.120.450">
    <property type="entry name" value="dinb family like domain"/>
    <property type="match status" value="1"/>
</dbReference>
<protein>
    <recommendedName>
        <fullName evidence="1">DinB-like domain-containing protein</fullName>
    </recommendedName>
</protein>
<gene>
    <name evidence="2" type="ORF">METZ01_LOCUS311267</name>
</gene>
<sequence>VTIIDEDEVIIGYYPKKLIPALNLNVTVDLSKKTDWLAEKYDIVLNGAIRATQQLTDVQLQQEVPWRPWSVRDCIVHIISFPELAWLSHKQGSMTPDDMAASNVRIKDVATVETISQYGQRVMADIDAFLKSGNDPSFDRVVPAHYGGEVTVVELLNIILSHSTHHLKQMYWHMEEGLGIVPLNPVTEAQTEGIVTPEALI</sequence>
<evidence type="ECO:0000259" key="1">
    <source>
        <dbReference type="Pfam" id="PF12867"/>
    </source>
</evidence>
<organism evidence="2">
    <name type="scientific">marine metagenome</name>
    <dbReference type="NCBI Taxonomy" id="408172"/>
    <lineage>
        <taxon>unclassified sequences</taxon>
        <taxon>metagenomes</taxon>
        <taxon>ecological metagenomes</taxon>
    </lineage>
</organism>
<feature type="non-terminal residue" evidence="2">
    <location>
        <position position="1"/>
    </location>
</feature>
<feature type="domain" description="DinB-like" evidence="1">
    <location>
        <begin position="51"/>
        <end position="170"/>
    </location>
</feature>
<dbReference type="SUPFAM" id="SSF109854">
    <property type="entry name" value="DinB/YfiT-like putative metalloenzymes"/>
    <property type="match status" value="1"/>
</dbReference>
<proteinExistence type="predicted"/>
<accession>A0A382NB42</accession>
<dbReference type="InterPro" id="IPR024775">
    <property type="entry name" value="DinB-like"/>
</dbReference>
<evidence type="ECO:0000313" key="2">
    <source>
        <dbReference type="EMBL" id="SVC58413.1"/>
    </source>
</evidence>
<dbReference type="EMBL" id="UINC01099276">
    <property type="protein sequence ID" value="SVC58413.1"/>
    <property type="molecule type" value="Genomic_DNA"/>
</dbReference>
<dbReference type="AlphaFoldDB" id="A0A382NB42"/>
<dbReference type="Pfam" id="PF12867">
    <property type="entry name" value="DinB_2"/>
    <property type="match status" value="1"/>
</dbReference>
<reference evidence="2" key="1">
    <citation type="submission" date="2018-05" db="EMBL/GenBank/DDBJ databases">
        <authorList>
            <person name="Lanie J.A."/>
            <person name="Ng W.-L."/>
            <person name="Kazmierczak K.M."/>
            <person name="Andrzejewski T.M."/>
            <person name="Davidsen T.M."/>
            <person name="Wayne K.J."/>
            <person name="Tettelin H."/>
            <person name="Glass J.I."/>
            <person name="Rusch D."/>
            <person name="Podicherti R."/>
            <person name="Tsui H.-C.T."/>
            <person name="Winkler M.E."/>
        </authorList>
    </citation>
    <scope>NUCLEOTIDE SEQUENCE</scope>
</reference>